<dbReference type="STRING" id="53345.LIU_03700"/>
<evidence type="ECO:0000313" key="3">
    <source>
        <dbReference type="EMBL" id="RCA12277.1"/>
    </source>
</evidence>
<dbReference type="AlphaFoldDB" id="A0A367CI71"/>
<dbReference type="InterPro" id="IPR050190">
    <property type="entry name" value="UPF0213_domain"/>
</dbReference>
<dbReference type="Gene3D" id="3.40.1440.10">
    <property type="entry name" value="GIY-YIG endonuclease"/>
    <property type="match status" value="1"/>
</dbReference>
<dbReference type="PANTHER" id="PTHR34477:SF1">
    <property type="entry name" value="UPF0213 PROTEIN YHBQ"/>
    <property type="match status" value="1"/>
</dbReference>
<feature type="domain" description="GIY-YIG" evidence="2">
    <location>
        <begin position="7"/>
        <end position="84"/>
    </location>
</feature>
<comment type="caution">
    <text evidence="3">The sequence shown here is derived from an EMBL/GenBank/DDBJ whole genome shotgun (WGS) entry which is preliminary data.</text>
</comment>
<dbReference type="Pfam" id="PF01541">
    <property type="entry name" value="GIY-YIG"/>
    <property type="match status" value="1"/>
</dbReference>
<gene>
    <name evidence="3" type="ORF">EA71_00484</name>
</gene>
<reference evidence="3 4" key="1">
    <citation type="submission" date="2015-06" db="EMBL/GenBank/DDBJ databases">
        <title>The Genome Sequence of Enterococcus durans 4EA1.</title>
        <authorList>
            <consortium name="The Broad Institute Genomics Platform"/>
            <consortium name="The Broad Institute Genome Sequencing Center for Infectious Disease"/>
            <person name="Earl A.M."/>
            <person name="Van Tyne D."/>
            <person name="Lebreton F."/>
            <person name="Saavedra J.T."/>
            <person name="Gilmore M.S."/>
            <person name="Manson Mcguire A."/>
            <person name="Clock S."/>
            <person name="Crupain M."/>
            <person name="Rangan U."/>
            <person name="Young S."/>
            <person name="Abouelleil A."/>
            <person name="Cao P."/>
            <person name="Chapman S.B."/>
            <person name="Griggs A."/>
            <person name="Priest M."/>
            <person name="Shea T."/>
            <person name="Wortman J."/>
            <person name="Nusbaum C."/>
            <person name="Birren B."/>
        </authorList>
    </citation>
    <scope>NUCLEOTIDE SEQUENCE [LARGE SCALE GENOMIC DNA]</scope>
    <source>
        <strain evidence="3 4">4EA1</strain>
    </source>
</reference>
<sequence length="99" mass="11639">MRCFMANEHYFYVLYCKDHTFYGGYTTDLTRRLGEHNRGVGAKYTRLQKRRPVKMIHAEVFASRSEATKAEAAFKKLTRLQKERYLTSHSSCPLPEESK</sequence>
<dbReference type="SUPFAM" id="SSF82771">
    <property type="entry name" value="GIY-YIG endonuclease"/>
    <property type="match status" value="1"/>
</dbReference>
<dbReference type="PROSITE" id="PS50164">
    <property type="entry name" value="GIY_YIG"/>
    <property type="match status" value="1"/>
</dbReference>
<protein>
    <submittedName>
        <fullName evidence="3">GIY-YIG nuclease superfamily protein</fullName>
    </submittedName>
</protein>
<dbReference type="Proteomes" id="UP000252797">
    <property type="component" value="Unassembled WGS sequence"/>
</dbReference>
<proteinExistence type="inferred from homology"/>
<name>A0A367CI71_9ENTE</name>
<evidence type="ECO:0000313" key="4">
    <source>
        <dbReference type="Proteomes" id="UP000252797"/>
    </source>
</evidence>
<accession>A0A367CI71</accession>
<dbReference type="EMBL" id="LEPB01000001">
    <property type="protein sequence ID" value="RCA12277.1"/>
    <property type="molecule type" value="Genomic_DNA"/>
</dbReference>
<dbReference type="PANTHER" id="PTHR34477">
    <property type="entry name" value="UPF0213 PROTEIN YHBQ"/>
    <property type="match status" value="1"/>
</dbReference>
<evidence type="ECO:0000259" key="2">
    <source>
        <dbReference type="PROSITE" id="PS50164"/>
    </source>
</evidence>
<dbReference type="SMART" id="SM00465">
    <property type="entry name" value="GIYc"/>
    <property type="match status" value="1"/>
</dbReference>
<organism evidence="3 4">
    <name type="scientific">Enterococcus durans</name>
    <dbReference type="NCBI Taxonomy" id="53345"/>
    <lineage>
        <taxon>Bacteria</taxon>
        <taxon>Bacillati</taxon>
        <taxon>Bacillota</taxon>
        <taxon>Bacilli</taxon>
        <taxon>Lactobacillales</taxon>
        <taxon>Enterococcaceae</taxon>
        <taxon>Enterococcus</taxon>
    </lineage>
</organism>
<dbReference type="InterPro" id="IPR000305">
    <property type="entry name" value="GIY-YIG_endonuc"/>
</dbReference>
<dbReference type="CDD" id="cd10456">
    <property type="entry name" value="GIY-YIG_UPF0213"/>
    <property type="match status" value="1"/>
</dbReference>
<evidence type="ECO:0000256" key="1">
    <source>
        <dbReference type="ARBA" id="ARBA00007435"/>
    </source>
</evidence>
<dbReference type="InterPro" id="IPR035901">
    <property type="entry name" value="GIY-YIG_endonuc_sf"/>
</dbReference>
<comment type="similarity">
    <text evidence="1">Belongs to the UPF0213 family.</text>
</comment>